<evidence type="ECO:0000256" key="1">
    <source>
        <dbReference type="ARBA" id="ARBA00001286"/>
    </source>
</evidence>
<keyword evidence="11" id="KW-1185">Reference proteome</keyword>
<comment type="caution">
    <text evidence="10">The sequence shown here is derived from an EMBL/GenBank/DDBJ whole genome shotgun (WGS) entry which is preliminary data.</text>
</comment>
<evidence type="ECO:0000256" key="2">
    <source>
        <dbReference type="ARBA" id="ARBA00008711"/>
    </source>
</evidence>
<dbReference type="CDD" id="cd06445">
    <property type="entry name" value="ATase"/>
    <property type="match status" value="1"/>
</dbReference>
<reference evidence="10" key="1">
    <citation type="journal article" date="2014" name="Int. J. Syst. Evol. Microbiol.">
        <title>Complete genome sequence of Corynebacterium casei LMG S-19264T (=DSM 44701T), isolated from a smear-ripened cheese.</title>
        <authorList>
            <consortium name="US DOE Joint Genome Institute (JGI-PGF)"/>
            <person name="Walter F."/>
            <person name="Albersmeier A."/>
            <person name="Kalinowski J."/>
            <person name="Ruckert C."/>
        </authorList>
    </citation>
    <scope>NUCLEOTIDE SEQUENCE</scope>
    <source>
        <strain evidence="10">CGMCC 1.12214</strain>
    </source>
</reference>
<feature type="domain" description="Methylated-DNA-[protein]-cysteine S-methyltransferase DNA binding" evidence="9">
    <location>
        <begin position="77"/>
        <end position="158"/>
    </location>
</feature>
<evidence type="ECO:0000256" key="6">
    <source>
        <dbReference type="ARBA" id="ARBA00022763"/>
    </source>
</evidence>
<evidence type="ECO:0000256" key="7">
    <source>
        <dbReference type="ARBA" id="ARBA00023204"/>
    </source>
</evidence>
<dbReference type="EC" id="2.1.1.63" evidence="3"/>
<dbReference type="PANTHER" id="PTHR10815:SF5">
    <property type="entry name" value="METHYLATED-DNA--PROTEIN-CYSTEINE METHYLTRANSFERASE"/>
    <property type="match status" value="1"/>
</dbReference>
<dbReference type="InterPro" id="IPR014048">
    <property type="entry name" value="MethylDNA_cys_MeTrfase_DNA-bd"/>
</dbReference>
<comment type="similarity">
    <text evidence="2">Belongs to the MGMT family.</text>
</comment>
<proteinExistence type="inferred from homology"/>
<gene>
    <name evidence="10" type="primary">ogt</name>
    <name evidence="10" type="ORF">GCM10007036_15880</name>
</gene>
<dbReference type="RefSeq" id="WP_188517108.1">
    <property type="nucleotide sequence ID" value="NZ_BMES01000001.1"/>
</dbReference>
<dbReference type="FunFam" id="1.10.10.10:FF:000214">
    <property type="entry name" value="Methylated-DNA--protein-cysteine methyltransferase"/>
    <property type="match status" value="1"/>
</dbReference>
<dbReference type="InterPro" id="IPR001497">
    <property type="entry name" value="MethylDNA_cys_MeTrfase_AS"/>
</dbReference>
<dbReference type="SUPFAM" id="SSF46767">
    <property type="entry name" value="Methylated DNA-protein cysteine methyltransferase, C-terminal domain"/>
    <property type="match status" value="1"/>
</dbReference>
<sequence>MTNRLVFETAIGECALAWTDRGISKLWLPGGSLPQGDSTYEHSPAWLAGAVDAIQRLLLGQRVDLCFIPVDLRAAPDFHRKVYVVARSIPPGRAMTYGEVAAAIGEPGAARAVGQALGRNPVPIVVPCHRVLAAGGRTGDFSAPGGAASKLRLLAIEGYAGSGPSLFDFAEAQATARSASADP</sequence>
<organism evidence="10 11">
    <name type="scientific">Alsobacter metallidurans</name>
    <dbReference type="NCBI Taxonomy" id="340221"/>
    <lineage>
        <taxon>Bacteria</taxon>
        <taxon>Pseudomonadati</taxon>
        <taxon>Pseudomonadota</taxon>
        <taxon>Alphaproteobacteria</taxon>
        <taxon>Hyphomicrobiales</taxon>
        <taxon>Alsobacteraceae</taxon>
        <taxon>Alsobacter</taxon>
    </lineage>
</organism>
<dbReference type="InterPro" id="IPR036631">
    <property type="entry name" value="MGMT_N_sf"/>
</dbReference>
<dbReference type="EMBL" id="BMES01000001">
    <property type="protein sequence ID" value="GGH15717.1"/>
    <property type="molecule type" value="Genomic_DNA"/>
</dbReference>
<dbReference type="SUPFAM" id="SSF53155">
    <property type="entry name" value="Methylated DNA-protein cysteine methyltransferase domain"/>
    <property type="match status" value="1"/>
</dbReference>
<keyword evidence="5" id="KW-0808">Transferase</keyword>
<evidence type="ECO:0000256" key="8">
    <source>
        <dbReference type="ARBA" id="ARBA00049348"/>
    </source>
</evidence>
<evidence type="ECO:0000313" key="11">
    <source>
        <dbReference type="Proteomes" id="UP000603912"/>
    </source>
</evidence>
<comment type="catalytic activity">
    <reaction evidence="1">
        <text>a 4-O-methyl-thymidine in DNA + L-cysteinyl-[protein] = a thymidine in DNA + S-methyl-L-cysteinyl-[protein]</text>
        <dbReference type="Rhea" id="RHEA:53428"/>
        <dbReference type="Rhea" id="RHEA-COMP:10131"/>
        <dbReference type="Rhea" id="RHEA-COMP:10132"/>
        <dbReference type="Rhea" id="RHEA-COMP:13555"/>
        <dbReference type="Rhea" id="RHEA-COMP:13556"/>
        <dbReference type="ChEBI" id="CHEBI:29950"/>
        <dbReference type="ChEBI" id="CHEBI:82612"/>
        <dbReference type="ChEBI" id="CHEBI:137386"/>
        <dbReference type="ChEBI" id="CHEBI:137387"/>
        <dbReference type="EC" id="2.1.1.63"/>
    </reaction>
</comment>
<comment type="catalytic activity">
    <reaction evidence="8">
        <text>a 6-O-methyl-2'-deoxyguanosine in DNA + L-cysteinyl-[protein] = S-methyl-L-cysteinyl-[protein] + a 2'-deoxyguanosine in DNA</text>
        <dbReference type="Rhea" id="RHEA:24000"/>
        <dbReference type="Rhea" id="RHEA-COMP:10131"/>
        <dbReference type="Rhea" id="RHEA-COMP:10132"/>
        <dbReference type="Rhea" id="RHEA-COMP:11367"/>
        <dbReference type="Rhea" id="RHEA-COMP:11368"/>
        <dbReference type="ChEBI" id="CHEBI:29950"/>
        <dbReference type="ChEBI" id="CHEBI:82612"/>
        <dbReference type="ChEBI" id="CHEBI:85445"/>
        <dbReference type="ChEBI" id="CHEBI:85448"/>
        <dbReference type="EC" id="2.1.1.63"/>
    </reaction>
</comment>
<evidence type="ECO:0000256" key="3">
    <source>
        <dbReference type="ARBA" id="ARBA00011918"/>
    </source>
</evidence>
<keyword evidence="6" id="KW-0227">DNA damage</keyword>
<accession>A0A917I683</accession>
<dbReference type="Proteomes" id="UP000603912">
    <property type="component" value="Unassembled WGS sequence"/>
</dbReference>
<dbReference type="NCBIfam" id="TIGR00589">
    <property type="entry name" value="ogt"/>
    <property type="match status" value="1"/>
</dbReference>
<dbReference type="InterPro" id="IPR036217">
    <property type="entry name" value="MethylDNA_cys_MeTrfase_DNAb"/>
</dbReference>
<evidence type="ECO:0000313" key="10">
    <source>
        <dbReference type="EMBL" id="GGH15717.1"/>
    </source>
</evidence>
<dbReference type="PROSITE" id="PS00374">
    <property type="entry name" value="MGMT"/>
    <property type="match status" value="1"/>
</dbReference>
<dbReference type="Gene3D" id="1.10.10.10">
    <property type="entry name" value="Winged helix-like DNA-binding domain superfamily/Winged helix DNA-binding domain"/>
    <property type="match status" value="1"/>
</dbReference>
<protein>
    <recommendedName>
        <fullName evidence="3">methylated-DNA--[protein]-cysteine S-methyltransferase</fullName>
        <ecNumber evidence="3">2.1.1.63</ecNumber>
    </recommendedName>
</protein>
<dbReference type="GO" id="GO:0003908">
    <property type="term" value="F:methylated-DNA-[protein]-cysteine S-methyltransferase activity"/>
    <property type="evidence" value="ECO:0007669"/>
    <property type="project" value="UniProtKB-EC"/>
</dbReference>
<evidence type="ECO:0000256" key="5">
    <source>
        <dbReference type="ARBA" id="ARBA00022679"/>
    </source>
</evidence>
<keyword evidence="7" id="KW-0234">DNA repair</keyword>
<name>A0A917I683_9HYPH</name>
<dbReference type="AlphaFoldDB" id="A0A917I683"/>
<evidence type="ECO:0000259" key="9">
    <source>
        <dbReference type="Pfam" id="PF01035"/>
    </source>
</evidence>
<dbReference type="InterPro" id="IPR036388">
    <property type="entry name" value="WH-like_DNA-bd_sf"/>
</dbReference>
<reference evidence="10" key="2">
    <citation type="submission" date="2020-09" db="EMBL/GenBank/DDBJ databases">
        <authorList>
            <person name="Sun Q."/>
            <person name="Zhou Y."/>
        </authorList>
    </citation>
    <scope>NUCLEOTIDE SEQUENCE</scope>
    <source>
        <strain evidence="10">CGMCC 1.12214</strain>
    </source>
</reference>
<dbReference type="GO" id="GO:0006281">
    <property type="term" value="P:DNA repair"/>
    <property type="evidence" value="ECO:0007669"/>
    <property type="project" value="UniProtKB-KW"/>
</dbReference>
<dbReference type="PANTHER" id="PTHR10815">
    <property type="entry name" value="METHYLATED-DNA--PROTEIN-CYSTEINE METHYLTRANSFERASE"/>
    <property type="match status" value="1"/>
</dbReference>
<dbReference type="Pfam" id="PF01035">
    <property type="entry name" value="DNA_binding_1"/>
    <property type="match status" value="1"/>
</dbReference>
<dbReference type="GO" id="GO:0032259">
    <property type="term" value="P:methylation"/>
    <property type="evidence" value="ECO:0007669"/>
    <property type="project" value="UniProtKB-KW"/>
</dbReference>
<evidence type="ECO:0000256" key="4">
    <source>
        <dbReference type="ARBA" id="ARBA00022603"/>
    </source>
</evidence>
<keyword evidence="4" id="KW-0489">Methyltransferase</keyword>